<feature type="transmembrane region" description="Helical" evidence="34">
    <location>
        <begin position="18"/>
        <end position="42"/>
    </location>
</feature>
<keyword evidence="5" id="KW-1003">Cell membrane</keyword>
<keyword evidence="10" id="KW-0378">Hydrolase</keyword>
<dbReference type="CDD" id="cd00519">
    <property type="entry name" value="Lipase_3"/>
    <property type="match status" value="1"/>
</dbReference>
<reference evidence="36 37" key="1">
    <citation type="submission" date="2022-05" db="EMBL/GenBank/DDBJ databases">
        <title>A multi-omics perspective on studying reproductive biology in Daphnia sinensis.</title>
        <authorList>
            <person name="Jia J."/>
        </authorList>
    </citation>
    <scope>NUCLEOTIDE SEQUENCE [LARGE SCALE GENOMIC DNA]</scope>
    <source>
        <strain evidence="36 37">WSL</strain>
    </source>
</reference>
<comment type="cofactor">
    <cofactor evidence="1">
        <name>Ca(2+)</name>
        <dbReference type="ChEBI" id="CHEBI:29108"/>
    </cofactor>
</comment>
<keyword evidence="7 34" id="KW-0812">Transmembrane</keyword>
<evidence type="ECO:0000256" key="24">
    <source>
        <dbReference type="ARBA" id="ARBA00050486"/>
    </source>
</evidence>
<keyword evidence="19" id="KW-0966">Cell projection</keyword>
<name>A0AAD5PQI6_9CRUS</name>
<dbReference type="InterPro" id="IPR029058">
    <property type="entry name" value="AB_hydrolase_fold"/>
</dbReference>
<evidence type="ECO:0000256" key="14">
    <source>
        <dbReference type="ARBA" id="ARBA00023018"/>
    </source>
</evidence>
<dbReference type="Pfam" id="PF01764">
    <property type="entry name" value="Lipase_3"/>
    <property type="match status" value="1"/>
</dbReference>
<dbReference type="PANTHER" id="PTHR45792">
    <property type="entry name" value="DIACYLGLYCEROL LIPASE HOMOLOG-RELATED"/>
    <property type="match status" value="1"/>
</dbReference>
<accession>A0AAD5PQI6</accession>
<dbReference type="SUPFAM" id="SSF53474">
    <property type="entry name" value="alpha/beta-Hydrolases"/>
    <property type="match status" value="1"/>
</dbReference>
<dbReference type="GO" id="GO:0046872">
    <property type="term" value="F:metal ion binding"/>
    <property type="evidence" value="ECO:0007669"/>
    <property type="project" value="UniProtKB-KW"/>
</dbReference>
<evidence type="ECO:0000256" key="1">
    <source>
        <dbReference type="ARBA" id="ARBA00001913"/>
    </source>
</evidence>
<dbReference type="Proteomes" id="UP000820818">
    <property type="component" value="Linkage Group LG7"/>
</dbReference>
<dbReference type="GO" id="GO:0019369">
    <property type="term" value="P:arachidonate metabolic process"/>
    <property type="evidence" value="ECO:0007669"/>
    <property type="project" value="TreeGrafter"/>
</dbReference>
<comment type="catalytic activity">
    <reaction evidence="28">
        <text>1-(9Z-octadecenoyl)-2-O-(5Z,8Z,11Z,14Z-eicosatetraenyl)-sn-glycerol + H2O = 2-O-(5Z,8Z,11Z,14Z)-eicosatetraenylglycerol + (9Z)-octadecenoate + H(+)</text>
        <dbReference type="Rhea" id="RHEA:38527"/>
        <dbReference type="ChEBI" id="CHEBI:15377"/>
        <dbReference type="ChEBI" id="CHEBI:15378"/>
        <dbReference type="ChEBI" id="CHEBI:30823"/>
        <dbReference type="ChEBI" id="CHEBI:75913"/>
        <dbReference type="ChEBI" id="CHEBI:75914"/>
    </reaction>
    <physiologicalReaction direction="left-to-right" evidence="28">
        <dbReference type="Rhea" id="RHEA:38528"/>
    </physiologicalReaction>
</comment>
<dbReference type="Gene3D" id="3.40.50.1820">
    <property type="entry name" value="alpha/beta hydrolase"/>
    <property type="match status" value="1"/>
</dbReference>
<evidence type="ECO:0000256" key="3">
    <source>
        <dbReference type="ARBA" id="ARBA00004520"/>
    </source>
</evidence>
<keyword evidence="11" id="KW-0106">Calcium</keyword>
<dbReference type="EMBL" id="WJBH02000007">
    <property type="protein sequence ID" value="KAI9555482.1"/>
    <property type="molecule type" value="Genomic_DNA"/>
</dbReference>
<feature type="region of interest" description="Disordered" evidence="33">
    <location>
        <begin position="700"/>
        <end position="721"/>
    </location>
</feature>
<evidence type="ECO:0000256" key="6">
    <source>
        <dbReference type="ARBA" id="ARBA00022553"/>
    </source>
</evidence>
<protein>
    <recommendedName>
        <fullName evidence="30">Diacylglycerol lipase-alpha</fullName>
        <ecNumber evidence="21">3.1.1.116</ecNumber>
    </recommendedName>
    <alternativeName>
        <fullName evidence="32">Neural stem cell-derived dendrite regulator</fullName>
    </alternativeName>
    <alternativeName>
        <fullName evidence="31">Sn1-specific diacylglycerol lipase alpha</fullName>
    </alternativeName>
</protein>
<evidence type="ECO:0000256" key="8">
    <source>
        <dbReference type="ARBA" id="ARBA00022723"/>
    </source>
</evidence>
<evidence type="ECO:0000256" key="17">
    <source>
        <dbReference type="ARBA" id="ARBA00023180"/>
    </source>
</evidence>
<evidence type="ECO:0000256" key="31">
    <source>
        <dbReference type="ARBA" id="ARBA00081678"/>
    </source>
</evidence>
<evidence type="ECO:0000256" key="11">
    <source>
        <dbReference type="ARBA" id="ARBA00022837"/>
    </source>
</evidence>
<keyword evidence="16 34" id="KW-0472">Membrane</keyword>
<evidence type="ECO:0000256" key="2">
    <source>
        <dbReference type="ARBA" id="ARBA00004332"/>
    </source>
</evidence>
<evidence type="ECO:0000256" key="21">
    <source>
        <dbReference type="ARBA" id="ARBA00026104"/>
    </source>
</evidence>
<dbReference type="GO" id="GO:0098839">
    <property type="term" value="C:postsynaptic density membrane"/>
    <property type="evidence" value="ECO:0007669"/>
    <property type="project" value="UniProtKB-SubCell"/>
</dbReference>
<dbReference type="GO" id="GO:0047372">
    <property type="term" value="F:monoacylglycerol lipase activity"/>
    <property type="evidence" value="ECO:0007669"/>
    <property type="project" value="UniProtKB-ARBA"/>
</dbReference>
<evidence type="ECO:0000256" key="33">
    <source>
        <dbReference type="SAM" id="MobiDB-lite"/>
    </source>
</evidence>
<dbReference type="GO" id="GO:0031901">
    <property type="term" value="C:early endosome membrane"/>
    <property type="evidence" value="ECO:0007669"/>
    <property type="project" value="UniProtKB-SubCell"/>
</dbReference>
<feature type="transmembrane region" description="Helical" evidence="34">
    <location>
        <begin position="159"/>
        <end position="180"/>
    </location>
</feature>
<evidence type="ECO:0000256" key="27">
    <source>
        <dbReference type="ARBA" id="ARBA00052106"/>
    </source>
</evidence>
<organism evidence="36 37">
    <name type="scientific">Daphnia sinensis</name>
    <dbReference type="NCBI Taxonomy" id="1820382"/>
    <lineage>
        <taxon>Eukaryota</taxon>
        <taxon>Metazoa</taxon>
        <taxon>Ecdysozoa</taxon>
        <taxon>Arthropoda</taxon>
        <taxon>Crustacea</taxon>
        <taxon>Branchiopoda</taxon>
        <taxon>Diplostraca</taxon>
        <taxon>Cladocera</taxon>
        <taxon>Anomopoda</taxon>
        <taxon>Daphniidae</taxon>
        <taxon>Daphnia</taxon>
        <taxon>Daphnia similis group</taxon>
    </lineage>
</organism>
<dbReference type="GO" id="GO:0046340">
    <property type="term" value="P:diacylglycerol catabolic process"/>
    <property type="evidence" value="ECO:0007669"/>
    <property type="project" value="TreeGrafter"/>
</dbReference>
<comment type="catalytic activity">
    <reaction evidence="27">
        <text>1-octadecanoyl-2-(5Z,8Z,11Z,14Z-eicosatetraenoyl)-sn-glycerol + H2O = 2-(5Z,8Z,11Z,14Z-eicosatetraenoyl)-glycerol + octadecanoate + H(+)</text>
        <dbReference type="Rhea" id="RHEA:38507"/>
        <dbReference type="ChEBI" id="CHEBI:15377"/>
        <dbReference type="ChEBI" id="CHEBI:15378"/>
        <dbReference type="ChEBI" id="CHEBI:25629"/>
        <dbReference type="ChEBI" id="CHEBI:52392"/>
        <dbReference type="ChEBI" id="CHEBI:75728"/>
    </reaction>
    <physiologicalReaction direction="left-to-right" evidence="27">
        <dbReference type="Rhea" id="RHEA:38508"/>
    </physiologicalReaction>
</comment>
<evidence type="ECO:0000256" key="16">
    <source>
        <dbReference type="ARBA" id="ARBA00023136"/>
    </source>
</evidence>
<evidence type="ECO:0000256" key="15">
    <source>
        <dbReference type="ARBA" id="ARBA00023098"/>
    </source>
</evidence>
<keyword evidence="12" id="KW-0442">Lipid degradation</keyword>
<evidence type="ECO:0000256" key="4">
    <source>
        <dbReference type="ARBA" id="ARBA00010701"/>
    </source>
</evidence>
<comment type="similarity">
    <text evidence="4">Belongs to the AB hydrolase superfamily. Lipase family.</text>
</comment>
<feature type="domain" description="Fungal lipase-type" evidence="35">
    <location>
        <begin position="466"/>
        <end position="601"/>
    </location>
</feature>
<evidence type="ECO:0000256" key="26">
    <source>
        <dbReference type="ARBA" id="ARBA00050861"/>
    </source>
</evidence>
<feature type="transmembrane region" description="Helical" evidence="34">
    <location>
        <begin position="114"/>
        <end position="138"/>
    </location>
</feature>
<evidence type="ECO:0000256" key="29">
    <source>
        <dbReference type="ARBA" id="ARBA00063298"/>
    </source>
</evidence>
<keyword evidence="9" id="KW-0967">Endosome</keyword>
<keyword evidence="8" id="KW-0479">Metal-binding</keyword>
<keyword evidence="18" id="KW-0628">Postsynaptic cell membrane</keyword>
<evidence type="ECO:0000256" key="13">
    <source>
        <dbReference type="ARBA" id="ARBA00022989"/>
    </source>
</evidence>
<comment type="catalytic activity">
    <reaction evidence="26">
        <text>1-(9Z-octadecenoyl)-2-(5Z,8Z,11Z,14Z-eicosatetraenoyl)-sn-glycerol + H2O = 2-(5Z,8Z,11Z,14Z-eicosatetraenoyl)-glycerol + (9Z)-octadecenoate + H(+)</text>
        <dbReference type="Rhea" id="RHEA:38515"/>
        <dbReference type="ChEBI" id="CHEBI:15377"/>
        <dbReference type="ChEBI" id="CHEBI:15378"/>
        <dbReference type="ChEBI" id="CHEBI:30823"/>
        <dbReference type="ChEBI" id="CHEBI:52392"/>
        <dbReference type="ChEBI" id="CHEBI:75449"/>
    </reaction>
    <physiologicalReaction direction="left-to-right" evidence="26">
        <dbReference type="Rhea" id="RHEA:38516"/>
    </physiologicalReaction>
</comment>
<evidence type="ECO:0000256" key="19">
    <source>
        <dbReference type="ARBA" id="ARBA00023273"/>
    </source>
</evidence>
<dbReference type="InterPro" id="IPR002921">
    <property type="entry name" value="Fungal_lipase-type"/>
</dbReference>
<evidence type="ECO:0000313" key="37">
    <source>
        <dbReference type="Proteomes" id="UP000820818"/>
    </source>
</evidence>
<evidence type="ECO:0000256" key="7">
    <source>
        <dbReference type="ARBA" id="ARBA00022692"/>
    </source>
</evidence>
<dbReference type="FunFam" id="3.40.50.1820:FF:000015">
    <property type="entry name" value="Sn1-specific diacylglycerol lipase alpha"/>
    <property type="match status" value="1"/>
</dbReference>
<sequence length="787" mass="87545">MPGIIVFQRRWGVGSDDLVVPGISLTLIHAIWLIVVAVTLGLDNESGNNGGINGTIVSPLTNDRAFLSLSNETHDIHWSSEMISGDGDDEQVAVVAELHALQKENDACENVLRLLLIIKTALLGVSLLLEISMAWLALRGTMWDVHPRRFMEYVLYSRLLVLVAEIVWSSFSIVWLHGSYIACPAGMDKEVLLGSVICDLCVALSVLITIWCTFDRAGRSWVKMTRFQRSMKEGETKYHYKRSGNHRPNWRQRKVMRTYQDTWNHRCKILFCCMSRSDQYKDSFSEIARLLTDFFRDLDLVPTDIVAGLVLLRKQQKKLQETLVTQDQNDIYEFLSGVAVTSRTRFLSLHEPDQLEAFQLTAHYMKFALAAYGWPMYLLGHSKTGLCRLVSHIRCCCRCGGGSPSSSDGGEMLPVVVGDTCSGCHLAALKQSIGNVDYEVIFASFHVDVAETPFFVAIDYDHQSVVVSIRGTISMKDVITDLHAEAEPIPLQLTRDDWFGHKGMVQTASYIRNKLEKENLLGQAFAHNPERGTPDFRLVLVGHSLGAGTAAILALLLRHEYPHVHCYAYSPPGGLLSLPAAEFTKEFVTSIVVGKDVVPRLGLHQLETLRSSLMTAINKSTDPKWKILASSMLCCGQRKDTASKMTNSPVVSIEEGAGGGSKDVPSTAGVLTKHPSDTNISLSTHQPLYPPGRIIHIVRQHPKSSDRSDRSSSCPTTTKDLQPDPIYQALWADTIDFNEVLISPVMVHDHMPDTVLGAINKVLRHEKQLAEYQRQIVSRVPCSTTNV</sequence>
<evidence type="ECO:0000256" key="10">
    <source>
        <dbReference type="ARBA" id="ARBA00022801"/>
    </source>
</evidence>
<dbReference type="EC" id="3.1.1.116" evidence="21"/>
<keyword evidence="37" id="KW-1185">Reference proteome</keyword>
<gene>
    <name evidence="36" type="ORF">GHT06_017997</name>
</gene>
<comment type="subcellular location">
    <subcellularLocation>
        <location evidence="2">Cell projection</location>
        <location evidence="2">Dendritic spine membrane</location>
        <topology evidence="2">Multi-pass membrane protein</topology>
    </subcellularLocation>
    <subcellularLocation>
        <location evidence="3">Early endosome membrane</location>
        <topology evidence="3">Multi-pass membrane protein</topology>
    </subcellularLocation>
    <subcellularLocation>
        <location evidence="22">Postsynaptic density membrane</location>
        <topology evidence="22">Multi-pass membrane protein</topology>
    </subcellularLocation>
</comment>
<comment type="catalytic activity">
    <reaction evidence="20">
        <text>a 1,2-diacyl-sn-glycerol + H2O = a 2-acylglycerol + a fatty acid + H(+)</text>
        <dbReference type="Rhea" id="RHEA:33275"/>
        <dbReference type="ChEBI" id="CHEBI:15377"/>
        <dbReference type="ChEBI" id="CHEBI:15378"/>
        <dbReference type="ChEBI" id="CHEBI:17389"/>
        <dbReference type="ChEBI" id="CHEBI:17815"/>
        <dbReference type="ChEBI" id="CHEBI:28868"/>
        <dbReference type="EC" id="3.1.1.116"/>
    </reaction>
    <physiologicalReaction direction="left-to-right" evidence="20">
        <dbReference type="Rhea" id="RHEA:33276"/>
    </physiologicalReaction>
</comment>
<dbReference type="AlphaFoldDB" id="A0AAD5PQI6"/>
<evidence type="ECO:0000256" key="9">
    <source>
        <dbReference type="ARBA" id="ARBA00022753"/>
    </source>
</evidence>
<keyword evidence="6" id="KW-0597">Phosphoprotein</keyword>
<evidence type="ECO:0000256" key="28">
    <source>
        <dbReference type="ARBA" id="ARBA00052463"/>
    </source>
</evidence>
<comment type="catalytic activity">
    <reaction evidence="24">
        <text>1-(9Z-octadecenoyl)-2-octadecanoyl-sn-glycerol + H2O = 2-octadecanoylglycerol + (9Z)-octadecenoate + H(+)</text>
        <dbReference type="Rhea" id="RHEA:38519"/>
        <dbReference type="ChEBI" id="CHEBI:15377"/>
        <dbReference type="ChEBI" id="CHEBI:15378"/>
        <dbReference type="ChEBI" id="CHEBI:30823"/>
        <dbReference type="ChEBI" id="CHEBI:75448"/>
        <dbReference type="ChEBI" id="CHEBI:75456"/>
    </reaction>
    <physiologicalReaction direction="left-to-right" evidence="24">
        <dbReference type="Rhea" id="RHEA:38520"/>
    </physiologicalReaction>
</comment>
<comment type="catalytic activity">
    <reaction evidence="23">
        <text>1,2-di-(9Z-octadecenoyl)-sn-glycerol + H2O = 2-(9Z-octadecenoyl)-glycerol + (9Z)-octadecenoate + H(+)</text>
        <dbReference type="Rhea" id="RHEA:38511"/>
        <dbReference type="ChEBI" id="CHEBI:15377"/>
        <dbReference type="ChEBI" id="CHEBI:15378"/>
        <dbReference type="ChEBI" id="CHEBI:30823"/>
        <dbReference type="ChEBI" id="CHEBI:52333"/>
        <dbReference type="ChEBI" id="CHEBI:73990"/>
    </reaction>
    <physiologicalReaction direction="left-to-right" evidence="23">
        <dbReference type="Rhea" id="RHEA:38512"/>
    </physiologicalReaction>
</comment>
<comment type="subunit">
    <text evidence="29">Interacts (via C-terminal) with CAMK2A; leading to the phosphorylation and inhibition of DAGLA enzymatic activity. Interacts (via PPXXF motif) with HOMER1 and HOMER2; this interaction is required for DAGLA membrane localization.</text>
</comment>
<feature type="transmembrane region" description="Helical" evidence="34">
    <location>
        <begin position="192"/>
        <end position="214"/>
    </location>
</feature>
<evidence type="ECO:0000256" key="30">
    <source>
        <dbReference type="ARBA" id="ARBA00071957"/>
    </source>
</evidence>
<comment type="catalytic activity">
    <reaction evidence="25">
        <text>1-(9Z-octadecenoyl)-2-(9Z,12Z-octadecadienoyl)-sn-glycerol + H2O = 2-(9Z,12Z-octadecadienoyl)-glycerol + (9Z)-octadecenoate + H(+)</text>
        <dbReference type="Rhea" id="RHEA:38523"/>
        <dbReference type="ChEBI" id="CHEBI:15377"/>
        <dbReference type="ChEBI" id="CHEBI:15378"/>
        <dbReference type="ChEBI" id="CHEBI:30823"/>
        <dbReference type="ChEBI" id="CHEBI:75450"/>
        <dbReference type="ChEBI" id="CHEBI:75457"/>
    </reaction>
    <physiologicalReaction direction="left-to-right" evidence="25">
        <dbReference type="Rhea" id="RHEA:38524"/>
    </physiologicalReaction>
</comment>
<evidence type="ECO:0000256" key="20">
    <source>
        <dbReference type="ARBA" id="ARBA00024531"/>
    </source>
</evidence>
<dbReference type="PANTHER" id="PTHR45792:SF8">
    <property type="entry name" value="DIACYLGLYCEROL LIPASE-ALPHA"/>
    <property type="match status" value="1"/>
</dbReference>
<keyword evidence="17" id="KW-0325">Glycoprotein</keyword>
<evidence type="ECO:0000313" key="36">
    <source>
        <dbReference type="EMBL" id="KAI9555482.1"/>
    </source>
</evidence>
<keyword evidence="14" id="KW-0770">Synapse</keyword>
<evidence type="ECO:0000256" key="22">
    <source>
        <dbReference type="ARBA" id="ARBA00037872"/>
    </source>
</evidence>
<comment type="caution">
    <text evidence="36">The sequence shown here is derived from an EMBL/GenBank/DDBJ whole genome shotgun (WGS) entry which is preliminary data.</text>
</comment>
<proteinExistence type="inferred from homology"/>
<evidence type="ECO:0000256" key="5">
    <source>
        <dbReference type="ARBA" id="ARBA00022475"/>
    </source>
</evidence>
<evidence type="ECO:0000259" key="35">
    <source>
        <dbReference type="Pfam" id="PF01764"/>
    </source>
</evidence>
<evidence type="ECO:0000256" key="32">
    <source>
        <dbReference type="ARBA" id="ARBA00082132"/>
    </source>
</evidence>
<dbReference type="GO" id="GO:0004465">
    <property type="term" value="F:lipoprotein lipase activity"/>
    <property type="evidence" value="ECO:0007669"/>
    <property type="project" value="TreeGrafter"/>
</dbReference>
<dbReference type="InterPro" id="IPR052214">
    <property type="entry name" value="DAG_Lipase-Related"/>
</dbReference>
<evidence type="ECO:0000256" key="23">
    <source>
        <dbReference type="ARBA" id="ARBA00048382"/>
    </source>
</evidence>
<evidence type="ECO:0000256" key="12">
    <source>
        <dbReference type="ARBA" id="ARBA00022963"/>
    </source>
</evidence>
<dbReference type="GO" id="GO:0098921">
    <property type="term" value="P:retrograde trans-synaptic signaling by endocannabinoid"/>
    <property type="evidence" value="ECO:0007669"/>
    <property type="project" value="UniProtKB-ARBA"/>
</dbReference>
<evidence type="ECO:0000256" key="18">
    <source>
        <dbReference type="ARBA" id="ARBA00023257"/>
    </source>
</evidence>
<dbReference type="GO" id="GO:0032591">
    <property type="term" value="C:dendritic spine membrane"/>
    <property type="evidence" value="ECO:0007669"/>
    <property type="project" value="UniProtKB-SubCell"/>
</dbReference>
<keyword evidence="15" id="KW-0443">Lipid metabolism</keyword>
<keyword evidence="13 34" id="KW-1133">Transmembrane helix</keyword>
<evidence type="ECO:0000256" key="34">
    <source>
        <dbReference type="SAM" id="Phobius"/>
    </source>
</evidence>
<evidence type="ECO:0000256" key="25">
    <source>
        <dbReference type="ARBA" id="ARBA00050709"/>
    </source>
</evidence>